<keyword evidence="4" id="KW-0732">Signal</keyword>
<keyword evidence="11" id="KW-1185">Reference proteome</keyword>
<feature type="domain" description="GDNF/GAS1" evidence="9">
    <location>
        <begin position="643"/>
        <end position="722"/>
    </location>
</feature>
<feature type="compositionally biased region" description="Basic and acidic residues" evidence="8">
    <location>
        <begin position="923"/>
        <end position="932"/>
    </location>
</feature>
<feature type="compositionally biased region" description="Low complexity" evidence="8">
    <location>
        <begin position="933"/>
        <end position="980"/>
    </location>
</feature>
<feature type="region of interest" description="Disordered" evidence="8">
    <location>
        <begin position="575"/>
        <end position="621"/>
    </location>
</feature>
<evidence type="ECO:0000256" key="7">
    <source>
        <dbReference type="ARBA" id="ARBA00023180"/>
    </source>
</evidence>
<keyword evidence="3" id="KW-1003">Cell membrane</keyword>
<dbReference type="Proteomes" id="UP001627154">
    <property type="component" value="Unassembled WGS sequence"/>
</dbReference>
<dbReference type="PANTHER" id="PTHR10269">
    <property type="entry name" value="GDNF RECEPTOR ALPHA"/>
    <property type="match status" value="1"/>
</dbReference>
<feature type="compositionally biased region" description="Low complexity" evidence="8">
    <location>
        <begin position="398"/>
        <end position="418"/>
    </location>
</feature>
<feature type="compositionally biased region" description="Low complexity" evidence="8">
    <location>
        <begin position="588"/>
        <end position="606"/>
    </location>
</feature>
<evidence type="ECO:0000256" key="8">
    <source>
        <dbReference type="SAM" id="MobiDB-lite"/>
    </source>
</evidence>
<protein>
    <recommendedName>
        <fullName evidence="9">GDNF/GAS1 domain-containing protein</fullName>
    </recommendedName>
</protein>
<evidence type="ECO:0000256" key="3">
    <source>
        <dbReference type="ARBA" id="ARBA00022475"/>
    </source>
</evidence>
<feature type="region of interest" description="Disordered" evidence="8">
    <location>
        <begin position="350"/>
        <end position="475"/>
    </location>
</feature>
<dbReference type="InterPro" id="IPR037193">
    <property type="entry name" value="GDNF_alpha"/>
</dbReference>
<evidence type="ECO:0000256" key="1">
    <source>
        <dbReference type="ARBA" id="ARBA00004236"/>
    </source>
</evidence>
<dbReference type="Pfam" id="PF25868">
    <property type="entry name" value="Fn1_3"/>
    <property type="match status" value="1"/>
</dbReference>
<dbReference type="SUPFAM" id="SSF110035">
    <property type="entry name" value="GDNF receptor-like"/>
    <property type="match status" value="4"/>
</dbReference>
<evidence type="ECO:0000256" key="2">
    <source>
        <dbReference type="ARBA" id="ARBA00005961"/>
    </source>
</evidence>
<evidence type="ECO:0000313" key="11">
    <source>
        <dbReference type="Proteomes" id="UP001627154"/>
    </source>
</evidence>
<feature type="region of interest" description="Disordered" evidence="8">
    <location>
        <begin position="278"/>
        <end position="297"/>
    </location>
</feature>
<dbReference type="PANTHER" id="PTHR10269:SF12">
    <property type="entry name" value="GLIAL CELL LINE-DERIVED NEUROTROPHIC FAMILY RECEPTOR-LIKE, ISOFORM E"/>
    <property type="match status" value="1"/>
</dbReference>
<evidence type="ECO:0000313" key="10">
    <source>
        <dbReference type="EMBL" id="KAL3385626.1"/>
    </source>
</evidence>
<evidence type="ECO:0000256" key="5">
    <source>
        <dbReference type="ARBA" id="ARBA00023136"/>
    </source>
</evidence>
<feature type="domain" description="GDNF/GAS1" evidence="9">
    <location>
        <begin position="735"/>
        <end position="816"/>
    </location>
</feature>
<gene>
    <name evidence="10" type="ORF">TKK_018694</name>
</gene>
<keyword evidence="5" id="KW-0472">Membrane</keyword>
<dbReference type="InterPro" id="IPR003438">
    <property type="entry name" value="GDNF_rcpt"/>
</dbReference>
<dbReference type="GO" id="GO:0007169">
    <property type="term" value="P:cell surface receptor protein tyrosine kinase signaling pathway"/>
    <property type="evidence" value="ECO:0007669"/>
    <property type="project" value="UniProtKB-ARBA"/>
</dbReference>
<feature type="compositionally biased region" description="Low complexity" evidence="8">
    <location>
        <begin position="837"/>
        <end position="869"/>
    </location>
</feature>
<feature type="domain" description="GDNF/GAS1" evidence="9">
    <location>
        <begin position="19"/>
        <end position="98"/>
    </location>
</feature>
<dbReference type="Pfam" id="PF25537">
    <property type="entry name" value="DUF7921"/>
    <property type="match status" value="1"/>
</dbReference>
<reference evidence="10 11" key="1">
    <citation type="journal article" date="2024" name="bioRxiv">
        <title>A reference genome for Trichogramma kaykai: A tiny desert-dwelling parasitoid wasp with competing sex-ratio distorters.</title>
        <authorList>
            <person name="Culotta J."/>
            <person name="Lindsey A.R."/>
        </authorList>
    </citation>
    <scope>NUCLEOTIDE SEQUENCE [LARGE SCALE GENOMIC DNA]</scope>
    <source>
        <strain evidence="10 11">KSX58</strain>
    </source>
</reference>
<dbReference type="InterPro" id="IPR057681">
    <property type="entry name" value="DUF7921"/>
</dbReference>
<dbReference type="InterPro" id="IPR016017">
    <property type="entry name" value="GDNF/GAS1"/>
</dbReference>
<organism evidence="10 11">
    <name type="scientific">Trichogramma kaykai</name>
    <dbReference type="NCBI Taxonomy" id="54128"/>
    <lineage>
        <taxon>Eukaryota</taxon>
        <taxon>Metazoa</taxon>
        <taxon>Ecdysozoa</taxon>
        <taxon>Arthropoda</taxon>
        <taxon>Hexapoda</taxon>
        <taxon>Insecta</taxon>
        <taxon>Pterygota</taxon>
        <taxon>Neoptera</taxon>
        <taxon>Endopterygota</taxon>
        <taxon>Hymenoptera</taxon>
        <taxon>Apocrita</taxon>
        <taxon>Proctotrupomorpha</taxon>
        <taxon>Chalcidoidea</taxon>
        <taxon>Trichogrammatidae</taxon>
        <taxon>Trichogramma</taxon>
    </lineage>
</organism>
<dbReference type="InterPro" id="IPR059035">
    <property type="entry name" value="Fn1_3"/>
</dbReference>
<feature type="region of interest" description="Disordered" evidence="8">
    <location>
        <begin position="923"/>
        <end position="980"/>
    </location>
</feature>
<feature type="compositionally biased region" description="Basic residues" evidence="8">
    <location>
        <begin position="429"/>
        <end position="464"/>
    </location>
</feature>
<sequence>MRFHFLFAGSDKTTAILNCLYARKLCFEHASCSAILEVIPRVCGPELVACSTVTVSKCQAALKSLQAFEFFKPTCLCHEPHVDPECNDFRDFLFDHKCIYVNKKEKDPYSIEALPTCNHALSECQRDKSCVKLYDDFKTNCKTRDGRCRMENRDACTEAWTQLRLSPMFGCICPDNGAKKRCDRIFSMVNHNPCVGVEPYSASLDLAGTDSALYEDQQQQQHQQHPDQQLSVGGPKSRHAYPYFLYPNGTEPKVPPVEPGFYELDQELASSLEEQYWRQQQGYGGQEDERQQEATEQGVGGRLKLFLYQESAARGPPSPELSRSLTAIRAYEAGHWRTRWLYVLISPFASSDDDDKDDNKNNNNDDGNDASQRPTKVTTYYRPRAPKHDLREHSYYLTNSTATNDNNNNSNSTTTLHQSHQHETNNHNNNHHLHNHLHKHHHNNHNQHQHQHRHRPNSHLHHLQPHQSTATKAPSALATALPASGVNGQTTNLELDAASSSSAGSALPIDRLKGLREAFEGFIDSVNVISNSDNTTTLELIESQVQNPLIDADHQDLHELKQLPIPNVPHQHRIVTSSSSSHGHRSKNQSSSSSSAQAAQQHNGGSSDDREDGLAAPSSLPDNNERLLLAQQQPAKVVLSSTCHHAYTACKNDPSCSNLLQPVLSRCDHSSCARNECLSALEHFYKAAAHKHSLEIAFCLCRKSEGKRDECMMAQEKLHPSCALRAPAGQEKPTCNALATSCRQRPSCRAKLEHYEQNCAVDSVTKKCAGPAQGCRTALLGILGTELRTACDCRGTDFAPIYECLGWQRLLWVNPCVAEAQKDFHARRSRHHGHGRSGTSTSGPATIGKTPRTTTTTTSKTTTTTTTQRATWPTVVTPRASLVAATSFESLPEEELEVEEERRHEAEDNNVIPDVPTVRSIEESRRFNKELDTASTTTSTTVTTTPMSSTKAPTTTTTTTTTTPRAPTTPSTTTTSTVPPRFCVYQRPSQSHQQYIREGKGKRFYKDSEPDECSELCQCGEGERLTCNVICVKSSPCKTDFAFYNHAAPAYQAYRGRCLCYSGRFICMRPSPDTYNIPHGVFMFLGYSETDENLLKPLNNLTVVDAVVSLDNFMREEVNNQTICTLFLYNITKENVIAAARLTNDNALQQANVSEEENLRHLMRVKEECATMLQELSEKINNRHQEVHSHPLLSIFKMAEVEIKLPRTSSGSASPVVDTSWWYSSMLGCAAALLLCTSASASS</sequence>
<comment type="caution">
    <text evidence="10">The sequence shown here is derived from an EMBL/GenBank/DDBJ whole genome shotgun (WGS) entry which is preliminary data.</text>
</comment>
<dbReference type="Pfam" id="PF02351">
    <property type="entry name" value="GDNF"/>
    <property type="match status" value="4"/>
</dbReference>
<dbReference type="AlphaFoldDB" id="A0ABD2VY04"/>
<feature type="domain" description="GDNF/GAS1" evidence="9">
    <location>
        <begin position="117"/>
        <end position="194"/>
    </location>
</feature>
<evidence type="ECO:0000256" key="6">
    <source>
        <dbReference type="ARBA" id="ARBA00023170"/>
    </source>
</evidence>
<feature type="region of interest" description="Disordered" evidence="8">
    <location>
        <begin position="826"/>
        <end position="869"/>
    </location>
</feature>
<evidence type="ECO:0000256" key="4">
    <source>
        <dbReference type="ARBA" id="ARBA00022729"/>
    </source>
</evidence>
<dbReference type="GO" id="GO:0005886">
    <property type="term" value="C:plasma membrane"/>
    <property type="evidence" value="ECO:0007669"/>
    <property type="project" value="UniProtKB-SubCell"/>
</dbReference>
<dbReference type="SMART" id="SM00907">
    <property type="entry name" value="GDNF"/>
    <property type="match status" value="4"/>
</dbReference>
<keyword evidence="6" id="KW-0675">Receptor</keyword>
<name>A0ABD2VY04_9HYME</name>
<evidence type="ECO:0000259" key="9">
    <source>
        <dbReference type="SMART" id="SM00907"/>
    </source>
</evidence>
<proteinExistence type="inferred from homology"/>
<comment type="similarity">
    <text evidence="2">Belongs to the GDNFR family.</text>
</comment>
<comment type="subcellular location">
    <subcellularLocation>
        <location evidence="1">Cell membrane</location>
    </subcellularLocation>
</comment>
<accession>A0ABD2VY04</accession>
<dbReference type="EMBL" id="JBJJXI010000153">
    <property type="protein sequence ID" value="KAL3385626.1"/>
    <property type="molecule type" value="Genomic_DNA"/>
</dbReference>
<keyword evidence="7" id="KW-0325">Glycoprotein</keyword>